<dbReference type="SUPFAM" id="SSF52283">
    <property type="entry name" value="Formate/glycerate dehydrogenase catalytic domain-like"/>
    <property type="match status" value="1"/>
</dbReference>
<evidence type="ECO:0000256" key="13">
    <source>
        <dbReference type="PIRNR" id="PIRNR018250"/>
    </source>
</evidence>
<dbReference type="InterPro" id="IPR007698">
    <property type="entry name" value="AlaDH/PNT_NAD(H)-bd"/>
</dbReference>
<evidence type="ECO:0000256" key="10">
    <source>
        <dbReference type="ARBA" id="ARBA00023157"/>
    </source>
</evidence>
<dbReference type="InterPro" id="IPR027281">
    <property type="entry name" value="Lys1"/>
</dbReference>
<keyword evidence="9 13" id="KW-0457">Lysine biosynthesis</keyword>
<evidence type="ECO:0000313" key="17">
    <source>
        <dbReference type="Proteomes" id="UP001590951"/>
    </source>
</evidence>
<name>A0ABR4BI08_9LECA</name>
<evidence type="ECO:0000256" key="2">
    <source>
        <dbReference type="ARBA" id="ARBA00005689"/>
    </source>
</evidence>
<comment type="caution">
    <text evidence="16">The sequence shown here is derived from an EMBL/GenBank/DDBJ whole genome shotgun (WGS) entry which is preliminary data.</text>
</comment>
<dbReference type="SUPFAM" id="SSF51735">
    <property type="entry name" value="NAD(P)-binding Rossmann-fold domains"/>
    <property type="match status" value="1"/>
</dbReference>
<dbReference type="InterPro" id="IPR007886">
    <property type="entry name" value="AlaDH/PNT_N"/>
</dbReference>
<evidence type="ECO:0000259" key="14">
    <source>
        <dbReference type="SMART" id="SM01002"/>
    </source>
</evidence>
<evidence type="ECO:0000256" key="7">
    <source>
        <dbReference type="ARBA" id="ARBA00023002"/>
    </source>
</evidence>
<comment type="subunit">
    <text evidence="3">Monomer.</text>
</comment>
<keyword evidence="7 13" id="KW-0560">Oxidoreductase</keyword>
<reference evidence="16 17" key="1">
    <citation type="submission" date="2024-09" db="EMBL/GenBank/DDBJ databases">
        <title>Rethinking Asexuality: The Enigmatic Case of Functional Sexual Genes in Lepraria (Stereocaulaceae).</title>
        <authorList>
            <person name="Doellman M."/>
            <person name="Sun Y."/>
            <person name="Barcenas-Pena A."/>
            <person name="Lumbsch H.T."/>
            <person name="Grewe F."/>
        </authorList>
    </citation>
    <scope>NUCLEOTIDE SEQUENCE [LARGE SCALE GENOMIC DNA]</scope>
    <source>
        <strain evidence="16 17">Grewe 0041</strain>
    </source>
</reference>
<dbReference type="SMART" id="SM01002">
    <property type="entry name" value="AlaDh_PNT_C"/>
    <property type="match status" value="1"/>
</dbReference>
<organism evidence="16 17">
    <name type="scientific">Lepraria finkii</name>
    <dbReference type="NCBI Taxonomy" id="1340010"/>
    <lineage>
        <taxon>Eukaryota</taxon>
        <taxon>Fungi</taxon>
        <taxon>Dikarya</taxon>
        <taxon>Ascomycota</taxon>
        <taxon>Pezizomycotina</taxon>
        <taxon>Lecanoromycetes</taxon>
        <taxon>OSLEUM clade</taxon>
        <taxon>Lecanoromycetidae</taxon>
        <taxon>Lecanorales</taxon>
        <taxon>Lecanorineae</taxon>
        <taxon>Stereocaulaceae</taxon>
        <taxon>Lepraria</taxon>
    </lineage>
</organism>
<protein>
    <recommendedName>
        <fullName evidence="5 13">Saccharopine dehydrogenase [NAD(+), L-lysine-forming]</fullName>
        <shortName evidence="13">SDH</shortName>
        <ecNumber evidence="4 13">1.5.1.7</ecNumber>
    </recommendedName>
    <alternativeName>
        <fullName evidence="11 13">Lysine--2-oxoglutarate reductase</fullName>
    </alternativeName>
</protein>
<proteinExistence type="inferred from homology"/>
<dbReference type="PANTHER" id="PTHR11133:SF23">
    <property type="entry name" value="SACCHAROPINE DEHYDROGENASE [NAD(+), L-LYSINE-FORMING]"/>
    <property type="match status" value="1"/>
</dbReference>
<evidence type="ECO:0000256" key="4">
    <source>
        <dbReference type="ARBA" id="ARBA00012847"/>
    </source>
</evidence>
<evidence type="ECO:0000256" key="11">
    <source>
        <dbReference type="ARBA" id="ARBA00033228"/>
    </source>
</evidence>
<dbReference type="PIRSF" id="PIRSF018250">
    <property type="entry name" value="Saccharopine_DH_Lys"/>
    <property type="match status" value="1"/>
</dbReference>
<evidence type="ECO:0000256" key="6">
    <source>
        <dbReference type="ARBA" id="ARBA00022605"/>
    </source>
</evidence>
<comment type="catalytic activity">
    <reaction evidence="12 13">
        <text>L-saccharopine + NAD(+) + H2O = L-lysine + 2-oxoglutarate + NADH + H(+)</text>
        <dbReference type="Rhea" id="RHEA:12440"/>
        <dbReference type="ChEBI" id="CHEBI:15377"/>
        <dbReference type="ChEBI" id="CHEBI:15378"/>
        <dbReference type="ChEBI" id="CHEBI:16810"/>
        <dbReference type="ChEBI" id="CHEBI:32551"/>
        <dbReference type="ChEBI" id="CHEBI:57540"/>
        <dbReference type="ChEBI" id="CHEBI:57945"/>
        <dbReference type="ChEBI" id="CHEBI:57951"/>
        <dbReference type="EC" id="1.5.1.7"/>
    </reaction>
</comment>
<keyword evidence="6 13" id="KW-0028">Amino-acid biosynthesis</keyword>
<evidence type="ECO:0000256" key="9">
    <source>
        <dbReference type="ARBA" id="ARBA00023154"/>
    </source>
</evidence>
<dbReference type="Proteomes" id="UP001590951">
    <property type="component" value="Unassembled WGS sequence"/>
</dbReference>
<evidence type="ECO:0000259" key="15">
    <source>
        <dbReference type="SMART" id="SM01003"/>
    </source>
</evidence>
<evidence type="ECO:0000256" key="8">
    <source>
        <dbReference type="ARBA" id="ARBA00023027"/>
    </source>
</evidence>
<dbReference type="InterPro" id="IPR036291">
    <property type="entry name" value="NAD(P)-bd_dom_sf"/>
</dbReference>
<dbReference type="SMART" id="SM01003">
    <property type="entry name" value="AlaDh_PNT_N"/>
    <property type="match status" value="1"/>
</dbReference>
<dbReference type="CDD" id="cd12188">
    <property type="entry name" value="SDH"/>
    <property type="match status" value="1"/>
</dbReference>
<evidence type="ECO:0000256" key="3">
    <source>
        <dbReference type="ARBA" id="ARBA00011245"/>
    </source>
</evidence>
<keyword evidence="10" id="KW-1015">Disulfide bond</keyword>
<sequence>MAPITLHLRSETKPLEHRSALTPNVVRKLLDKGLKVNVERSPERIFDDAEFESAGATLVPEGSWPNVPEDHIIIGLKELEDKDPFPLRHTHIQFSHCYKNQNGWKEVLGRFSRGGGMLYDMEFLENASGRRVAAFGYHAGYAGAALALMNWAWQIEHGKEPPLPGKRHYHYKDDLDKEVKEQVSKGAQKNGGRLPRVLVIGALGRCGTGALDLCRLVAGIPEENLLKWDLEETRATTGPYPEIRESDVFVNSIYLNAAIPPFITTDFLRNGKRNLSVVCDVSCDTSNPFNPVPFADQLTYFNKPTTIVPDFDDPPLSYITIDHLPSLLPREASEAFSEALLPSLLQLPERSSAPVWQKAEQLFREKVALLPSELQ</sequence>
<comment type="similarity">
    <text evidence="2 13">Belongs to the AlaDH/PNT family.</text>
</comment>
<dbReference type="PANTHER" id="PTHR11133">
    <property type="entry name" value="SACCHAROPINE DEHYDROGENASE"/>
    <property type="match status" value="1"/>
</dbReference>
<keyword evidence="8 13" id="KW-0520">NAD</keyword>
<evidence type="ECO:0000256" key="1">
    <source>
        <dbReference type="ARBA" id="ARBA00004884"/>
    </source>
</evidence>
<evidence type="ECO:0000313" key="16">
    <source>
        <dbReference type="EMBL" id="KAL2057370.1"/>
    </source>
</evidence>
<comment type="pathway">
    <text evidence="1 13">Amino-acid biosynthesis; L-lysine biosynthesis via AAA pathway; L-lysine from L-alpha-aminoadipate (fungal route): step 3/3.</text>
</comment>
<dbReference type="InterPro" id="IPR051168">
    <property type="entry name" value="AASS"/>
</dbReference>
<evidence type="ECO:0000256" key="5">
    <source>
        <dbReference type="ARBA" id="ARBA00021221"/>
    </source>
</evidence>
<evidence type="ECO:0000256" key="12">
    <source>
        <dbReference type="ARBA" id="ARBA00047860"/>
    </source>
</evidence>
<accession>A0ABR4BI08</accession>
<dbReference type="Gene3D" id="3.40.50.720">
    <property type="entry name" value="NAD(P)-binding Rossmann-like Domain"/>
    <property type="match status" value="2"/>
</dbReference>
<dbReference type="EC" id="1.5.1.7" evidence="4 13"/>
<keyword evidence="17" id="KW-1185">Reference proteome</keyword>
<dbReference type="Pfam" id="PF05222">
    <property type="entry name" value="AlaDh_PNT_N"/>
    <property type="match status" value="1"/>
</dbReference>
<feature type="domain" description="Alanine dehydrogenase/pyridine nucleotide transhydrogenase NAD(H)-binding" evidence="14">
    <location>
        <begin position="180"/>
        <end position="320"/>
    </location>
</feature>
<dbReference type="EMBL" id="JBHFEH010000005">
    <property type="protein sequence ID" value="KAL2057370.1"/>
    <property type="molecule type" value="Genomic_DNA"/>
</dbReference>
<feature type="domain" description="Alanine dehydrogenase/pyridine nucleotide transhydrogenase N-terminal" evidence="15">
    <location>
        <begin position="7"/>
        <end position="142"/>
    </location>
</feature>
<gene>
    <name evidence="16" type="ORF">ABVK25_002423</name>
</gene>